<protein>
    <submittedName>
        <fullName evidence="1">Uncharacterized protein</fullName>
    </submittedName>
</protein>
<comment type="caution">
    <text evidence="1">The sequence shown here is derived from an EMBL/GenBank/DDBJ whole genome shotgun (WGS) entry which is preliminary data.</text>
</comment>
<dbReference type="HOGENOM" id="CLU_1156597_0_0_1"/>
<gene>
    <name evidence="1" type="ORF">MPH_13809</name>
</gene>
<accession>K2QHD4</accession>
<reference evidence="1 2" key="1">
    <citation type="journal article" date="2012" name="BMC Genomics">
        <title>Tools to kill: Genome of one of the most destructive plant pathogenic fungi Macrophomina phaseolina.</title>
        <authorList>
            <person name="Islam M.S."/>
            <person name="Haque M.S."/>
            <person name="Islam M.M."/>
            <person name="Emdad E.M."/>
            <person name="Halim A."/>
            <person name="Hossen Q.M.M."/>
            <person name="Hossain M.Z."/>
            <person name="Ahmed B."/>
            <person name="Rahim S."/>
            <person name="Rahman M.S."/>
            <person name="Alam M.M."/>
            <person name="Hou S."/>
            <person name="Wan X."/>
            <person name="Saito J.A."/>
            <person name="Alam M."/>
        </authorList>
    </citation>
    <scope>NUCLEOTIDE SEQUENCE [LARGE SCALE GENOMIC DNA]</scope>
    <source>
        <strain evidence="1 2">MS6</strain>
    </source>
</reference>
<sequence length="240" mass="26984">MATTKAQIENAALPRKVNWALDVIKNADSIGLDRVTQHTMALLFCNIGSPGAILQLRTACAALREKATLPDQKGTITACQAVRSLDTLDDRGFAMLILRRYYLARLVQCQDAGAAYKSQRAARKRTQKRLSRPETSALEDLMSQAYPSLSNDNEDYKRKYKSLQNRISSGNNWNLLVEEFGHGILALVPTTDDVPNSSIERLAHHPFQHLVSALRERRGRFLPAKNQLEGFYLRKKIATF</sequence>
<dbReference type="OrthoDB" id="3945308at2759"/>
<dbReference type="AlphaFoldDB" id="K2QHD4"/>
<dbReference type="VEuPathDB" id="FungiDB:MPH_13809"/>
<dbReference type="Proteomes" id="UP000007129">
    <property type="component" value="Unassembled WGS sequence"/>
</dbReference>
<dbReference type="STRING" id="1126212.K2QHD4"/>
<evidence type="ECO:0000313" key="1">
    <source>
        <dbReference type="EMBL" id="EKG09181.1"/>
    </source>
</evidence>
<dbReference type="EMBL" id="AHHD01000754">
    <property type="protein sequence ID" value="EKG09181.1"/>
    <property type="molecule type" value="Genomic_DNA"/>
</dbReference>
<organism evidence="1 2">
    <name type="scientific">Macrophomina phaseolina (strain MS6)</name>
    <name type="common">Charcoal rot fungus</name>
    <dbReference type="NCBI Taxonomy" id="1126212"/>
    <lineage>
        <taxon>Eukaryota</taxon>
        <taxon>Fungi</taxon>
        <taxon>Dikarya</taxon>
        <taxon>Ascomycota</taxon>
        <taxon>Pezizomycotina</taxon>
        <taxon>Dothideomycetes</taxon>
        <taxon>Dothideomycetes incertae sedis</taxon>
        <taxon>Botryosphaeriales</taxon>
        <taxon>Botryosphaeriaceae</taxon>
        <taxon>Macrophomina</taxon>
    </lineage>
</organism>
<name>K2QHD4_MACPH</name>
<dbReference type="eggNOG" id="ENOG502T008">
    <property type="taxonomic scope" value="Eukaryota"/>
</dbReference>
<dbReference type="InParanoid" id="K2QHD4"/>
<evidence type="ECO:0000313" key="2">
    <source>
        <dbReference type="Proteomes" id="UP000007129"/>
    </source>
</evidence>
<proteinExistence type="predicted"/>